<sequence>MGGEESVDPRVIRFTHADISPRFRSGVSLDAAIEGILAGEMDIDSFEPIGAVGRRAAVQPLEPPVVCLPRAGEPRLSVRGRVTPPVVYDFEAPAVRRLWSKGRSGGEAEPQDDDALAELASPGVPKLARSFETRGCPGVWLVFVHVRSRHAHLQTISGALGAATRAANTEVHVRAAAPSGRNLPDDPEARACFAEIAECEAGWQLERALDALREAQLRGLRVAWPGAARDRRAGAGRHRRAGAGAPGCALERELRGSAGPGPPPPAGRDTAAAPKGTAQGRIRWPRMVGWSSRAGFVVRGLLGEDTKT</sequence>
<accession>A0ABN9W538</accession>
<evidence type="ECO:0000313" key="2">
    <source>
        <dbReference type="EMBL" id="CAK0881224.1"/>
    </source>
</evidence>
<evidence type="ECO:0000256" key="1">
    <source>
        <dbReference type="SAM" id="MobiDB-lite"/>
    </source>
</evidence>
<dbReference type="Proteomes" id="UP001189429">
    <property type="component" value="Unassembled WGS sequence"/>
</dbReference>
<organism evidence="2 3">
    <name type="scientific">Prorocentrum cordatum</name>
    <dbReference type="NCBI Taxonomy" id="2364126"/>
    <lineage>
        <taxon>Eukaryota</taxon>
        <taxon>Sar</taxon>
        <taxon>Alveolata</taxon>
        <taxon>Dinophyceae</taxon>
        <taxon>Prorocentrales</taxon>
        <taxon>Prorocentraceae</taxon>
        <taxon>Prorocentrum</taxon>
    </lineage>
</organism>
<protein>
    <submittedName>
        <fullName evidence="2">Uncharacterized protein</fullName>
    </submittedName>
</protein>
<keyword evidence="3" id="KW-1185">Reference proteome</keyword>
<proteinExistence type="predicted"/>
<comment type="caution">
    <text evidence="2">The sequence shown here is derived from an EMBL/GenBank/DDBJ whole genome shotgun (WGS) entry which is preliminary data.</text>
</comment>
<dbReference type="EMBL" id="CAUYUJ010018170">
    <property type="protein sequence ID" value="CAK0881224.1"/>
    <property type="molecule type" value="Genomic_DNA"/>
</dbReference>
<feature type="region of interest" description="Disordered" evidence="1">
    <location>
        <begin position="252"/>
        <end position="279"/>
    </location>
</feature>
<reference evidence="2" key="1">
    <citation type="submission" date="2023-10" db="EMBL/GenBank/DDBJ databases">
        <authorList>
            <person name="Chen Y."/>
            <person name="Shah S."/>
            <person name="Dougan E. K."/>
            <person name="Thang M."/>
            <person name="Chan C."/>
        </authorList>
    </citation>
    <scope>NUCLEOTIDE SEQUENCE [LARGE SCALE GENOMIC DNA]</scope>
</reference>
<name>A0ABN9W538_9DINO</name>
<gene>
    <name evidence="2" type="ORF">PCOR1329_LOCUS64141</name>
</gene>
<evidence type="ECO:0000313" key="3">
    <source>
        <dbReference type="Proteomes" id="UP001189429"/>
    </source>
</evidence>